<evidence type="ECO:0000313" key="2">
    <source>
        <dbReference type="Proteomes" id="UP000001511"/>
    </source>
</evidence>
<keyword evidence="2" id="KW-1185">Reference proteome</keyword>
<dbReference type="HOGENOM" id="CLU_129905_0_0_3"/>
<dbReference type="EMBL" id="CP002059">
    <property type="protein sequence ID" value="ADI66078.1"/>
    <property type="molecule type" value="Genomic_DNA"/>
</dbReference>
<name>D7DZ57_NOSA0</name>
<protein>
    <submittedName>
        <fullName evidence="1">Uncharacterized protein</fullName>
    </submittedName>
</protein>
<gene>
    <name evidence="1" type="ordered locus">Aazo_4945</name>
</gene>
<dbReference type="KEGG" id="naz:Aazo_4945"/>
<dbReference type="eggNOG" id="ENOG5032UBP">
    <property type="taxonomic scope" value="Bacteria"/>
</dbReference>
<dbReference type="OrthoDB" id="461689at2"/>
<dbReference type="RefSeq" id="WP_013193088.1">
    <property type="nucleotide sequence ID" value="NC_014248.1"/>
</dbReference>
<sequence>MPPKITNSTVWQQSELLMQPAFIRVVDNIRKHLDISSWKGTYHDVLIWPPGSTDETKVVVTHWLQDMENATPQQVEDFRKSLATLPMPHPGYHLRLQRQEQQVNVDLWDLCYQVCFLNYDAENISVDIDTSLFDDLGEVDWQHLENKTKMLVNQLFESLPEA</sequence>
<dbReference type="STRING" id="551115.Aazo_4945"/>
<accession>D7DZ57</accession>
<dbReference type="AlphaFoldDB" id="D7DZ57"/>
<reference evidence="1 2" key="1">
    <citation type="journal article" date="2010" name="PLoS ONE">
        <title>Genome erosion in a nitrogen-fixing vertically transmitted endosymbiotic multicellular cyanobacterium.</title>
        <authorList>
            <person name="Ran L."/>
            <person name="Larsson J."/>
            <person name="Vigil-Stenman T."/>
            <person name="Nylander J.A."/>
            <person name="Ininbergs K."/>
            <person name="Zheng W.W."/>
            <person name="Lapidus A."/>
            <person name="Lowry S."/>
            <person name="Haselkorn R."/>
            <person name="Bergman B."/>
        </authorList>
    </citation>
    <scope>NUCLEOTIDE SEQUENCE [LARGE SCALE GENOMIC DNA]</scope>
    <source>
        <strain evidence="1 2">0708</strain>
    </source>
</reference>
<proteinExistence type="predicted"/>
<evidence type="ECO:0000313" key="1">
    <source>
        <dbReference type="EMBL" id="ADI66078.1"/>
    </source>
</evidence>
<dbReference type="Proteomes" id="UP000001511">
    <property type="component" value="Chromosome"/>
</dbReference>
<organism evidence="1 2">
    <name type="scientific">Nostoc azollae (strain 0708)</name>
    <name type="common">Anabaena azollae (strain 0708)</name>
    <dbReference type="NCBI Taxonomy" id="551115"/>
    <lineage>
        <taxon>Bacteria</taxon>
        <taxon>Bacillati</taxon>
        <taxon>Cyanobacteriota</taxon>
        <taxon>Cyanophyceae</taxon>
        <taxon>Nostocales</taxon>
        <taxon>Nostocaceae</taxon>
        <taxon>Trichormus</taxon>
    </lineage>
</organism>